<evidence type="ECO:0000313" key="2">
    <source>
        <dbReference type="Proteomes" id="UP000019522"/>
    </source>
</evidence>
<accession>W8RZN6</accession>
<evidence type="ECO:0000313" key="1">
    <source>
        <dbReference type="EMBL" id="AHL77606.1"/>
    </source>
</evidence>
<reference evidence="2" key="1">
    <citation type="journal article" date="2014" name="Genome Announc.">
        <title>Complete Genome Sequence of the Highly Transformable Pseudomonas stutzeri Strain 28a24.</title>
        <authorList>
            <person name="Smith B.A."/>
            <person name="Dougherty K.M."/>
            <person name="Baltrus D.A."/>
        </authorList>
    </citation>
    <scope>NUCLEOTIDE SEQUENCE [LARGE SCALE GENOMIC DNA]</scope>
    <source>
        <strain evidence="2">28a24</strain>
    </source>
</reference>
<dbReference type="AlphaFoldDB" id="W8RZN6"/>
<proteinExistence type="predicted"/>
<organism evidence="1 2">
    <name type="scientific">Stutzerimonas stutzeri</name>
    <name type="common">Pseudomonas stutzeri</name>
    <dbReference type="NCBI Taxonomy" id="316"/>
    <lineage>
        <taxon>Bacteria</taxon>
        <taxon>Pseudomonadati</taxon>
        <taxon>Pseudomonadota</taxon>
        <taxon>Gammaproteobacteria</taxon>
        <taxon>Pseudomonadales</taxon>
        <taxon>Pseudomonadaceae</taxon>
        <taxon>Stutzerimonas</taxon>
    </lineage>
</organism>
<dbReference type="PATRIC" id="fig|316.77.peg.600"/>
<protein>
    <submittedName>
        <fullName evidence="1">Uncharacterized protein</fullName>
    </submittedName>
</protein>
<sequence>MLRYLDQWSEADWQTYYYTPQGTQIKGLEYDWFGALELPLSRAKFAAPNYLARFGFLIDPAQKATARNPGNLPVGFARHEDDETGKAYLDVSCAA</sequence>
<gene>
    <name evidence="1" type="ORF">CH92_02995</name>
</gene>
<reference evidence="1 2" key="2">
    <citation type="submission" date="2014-03" db="EMBL/GenBank/DDBJ databases">
        <authorList>
            <person name="Baltrus D."/>
            <person name="Dougherty K."/>
        </authorList>
    </citation>
    <scope>NUCLEOTIDE SEQUENCE</scope>
    <source>
        <strain evidence="1 2">28a24</strain>
    </source>
</reference>
<dbReference type="KEGG" id="pstt:CH92_02995"/>
<name>W8RZN6_STUST</name>
<dbReference type="Proteomes" id="UP000019522">
    <property type="component" value="Chromosome"/>
</dbReference>
<dbReference type="EMBL" id="CP007441">
    <property type="protein sequence ID" value="AHL77606.1"/>
    <property type="molecule type" value="Genomic_DNA"/>
</dbReference>